<feature type="non-terminal residue" evidence="1">
    <location>
        <position position="1"/>
    </location>
</feature>
<protein>
    <submittedName>
        <fullName evidence="1">Uncharacterized protein</fullName>
    </submittedName>
</protein>
<dbReference type="EMBL" id="CADCXU010020410">
    <property type="protein sequence ID" value="CAB0008344.1"/>
    <property type="molecule type" value="Genomic_DNA"/>
</dbReference>
<evidence type="ECO:0000313" key="1">
    <source>
        <dbReference type="EMBL" id="CAB0008344.1"/>
    </source>
</evidence>
<evidence type="ECO:0000313" key="2">
    <source>
        <dbReference type="Proteomes" id="UP000479000"/>
    </source>
</evidence>
<sequence length="162" mass="18175">AAPALEPRGCTQTIIFMFQQNPISGSIRSPVHKILTKFSGQDSADPIFDAVGPKVVVCPNLMHILWGIRSKNFKGPKNKKTKNTEVVCPTRFCSLAAGFDQRRSNRSPAMADVKSFFHQWCVKKGVEPTFETRPTGEDNSNNCWRLSFINFTDFYSEITSLV</sequence>
<reference evidence="1 2" key="1">
    <citation type="submission" date="2020-02" db="EMBL/GenBank/DDBJ databases">
        <authorList>
            <person name="Ferguson B K."/>
        </authorList>
    </citation>
    <scope>NUCLEOTIDE SEQUENCE [LARGE SCALE GENOMIC DNA]</scope>
</reference>
<gene>
    <name evidence="1" type="ORF">NTEN_LOCUS13590</name>
</gene>
<proteinExistence type="predicted"/>
<accession>A0A6H5GYD6</accession>
<name>A0A6H5GYD6_9HEMI</name>
<dbReference type="Proteomes" id="UP000479000">
    <property type="component" value="Unassembled WGS sequence"/>
</dbReference>
<dbReference type="AlphaFoldDB" id="A0A6H5GYD6"/>
<organism evidence="1 2">
    <name type="scientific">Nesidiocoris tenuis</name>
    <dbReference type="NCBI Taxonomy" id="355587"/>
    <lineage>
        <taxon>Eukaryota</taxon>
        <taxon>Metazoa</taxon>
        <taxon>Ecdysozoa</taxon>
        <taxon>Arthropoda</taxon>
        <taxon>Hexapoda</taxon>
        <taxon>Insecta</taxon>
        <taxon>Pterygota</taxon>
        <taxon>Neoptera</taxon>
        <taxon>Paraneoptera</taxon>
        <taxon>Hemiptera</taxon>
        <taxon>Heteroptera</taxon>
        <taxon>Panheteroptera</taxon>
        <taxon>Cimicomorpha</taxon>
        <taxon>Miridae</taxon>
        <taxon>Dicyphina</taxon>
        <taxon>Nesidiocoris</taxon>
    </lineage>
</organism>
<keyword evidence="2" id="KW-1185">Reference proteome</keyword>